<dbReference type="RefSeq" id="WP_231911700.1">
    <property type="nucleotide sequence ID" value="NZ_LT993738.1"/>
</dbReference>
<reference evidence="3" key="1">
    <citation type="submission" date="2017-11" db="EMBL/GenBank/DDBJ databases">
        <authorList>
            <person name="Seth-Smith MB H."/>
        </authorList>
    </citation>
    <scope>NUCLEOTIDE SEQUENCE [LARGE SCALE GENOMIC DNA]</scope>
</reference>
<name>A0A2R8FAZ8_9CHLA</name>
<gene>
    <name evidence="2" type="ORF">C10C_0405</name>
</gene>
<dbReference type="Proteomes" id="UP000244926">
    <property type="component" value="Chromosome I"/>
</dbReference>
<keyword evidence="3" id="KW-1185">Reference proteome</keyword>
<dbReference type="KEGG" id="csee:C10C_0405"/>
<proteinExistence type="predicted"/>
<feature type="transmembrane region" description="Helical" evidence="1">
    <location>
        <begin position="42"/>
        <end position="69"/>
    </location>
</feature>
<sequence>MSVNLNGVFPSALPEEPADLFVTNKEIIALEKKGIVFLKKSIPLHIAAMTILIIVALAGIAVICVGYYVQGIFEIAVGLVLTILAFFCLQAFVGLIKLTRRLPEELNTAVEFIRGIARPVSSLKLVSDAQKKTTENTLRLYQELTSLTDKEAKLKGSLHTILLGLQSKRDRDSQRRSQEET</sequence>
<evidence type="ECO:0000256" key="1">
    <source>
        <dbReference type="SAM" id="Phobius"/>
    </source>
</evidence>
<keyword evidence="1" id="KW-0472">Membrane</keyword>
<organism evidence="2 3">
    <name type="scientific">Chlamydia serpentis</name>
    <dbReference type="NCBI Taxonomy" id="1967782"/>
    <lineage>
        <taxon>Bacteria</taxon>
        <taxon>Pseudomonadati</taxon>
        <taxon>Chlamydiota</taxon>
        <taxon>Chlamydiia</taxon>
        <taxon>Chlamydiales</taxon>
        <taxon>Chlamydiaceae</taxon>
        <taxon>Chlamydia/Chlamydophila group</taxon>
        <taxon>Chlamydia</taxon>
    </lineage>
</organism>
<dbReference type="EMBL" id="LT993738">
    <property type="protein sequence ID" value="SPN73574.1"/>
    <property type="molecule type" value="Genomic_DNA"/>
</dbReference>
<protein>
    <submittedName>
        <fullName evidence="2">Uncharacterized protein</fullName>
    </submittedName>
</protein>
<evidence type="ECO:0000313" key="3">
    <source>
        <dbReference type="Proteomes" id="UP000244926"/>
    </source>
</evidence>
<evidence type="ECO:0000313" key="2">
    <source>
        <dbReference type="EMBL" id="SPN73574.1"/>
    </source>
</evidence>
<keyword evidence="1" id="KW-0812">Transmembrane</keyword>
<accession>A0A2R8FAZ8</accession>
<feature type="transmembrane region" description="Helical" evidence="1">
    <location>
        <begin position="75"/>
        <end position="96"/>
    </location>
</feature>
<dbReference type="AlphaFoldDB" id="A0A2R8FAZ8"/>
<keyword evidence="1" id="KW-1133">Transmembrane helix</keyword>